<name>A0A0F9EXK6_9ZZZZ</name>
<sequence length="56" mass="6580">LTTLQWLEDNEVPYDEIWWSKPDADIFIDDKGYRHVPGDWQSTELAIGRFANGEKI</sequence>
<dbReference type="InterPro" id="IPR023214">
    <property type="entry name" value="HAD_sf"/>
</dbReference>
<protein>
    <submittedName>
        <fullName evidence="1">Uncharacterized protein</fullName>
    </submittedName>
</protein>
<organism evidence="1">
    <name type="scientific">marine sediment metagenome</name>
    <dbReference type="NCBI Taxonomy" id="412755"/>
    <lineage>
        <taxon>unclassified sequences</taxon>
        <taxon>metagenomes</taxon>
        <taxon>ecological metagenomes</taxon>
    </lineage>
</organism>
<dbReference type="Gene3D" id="3.40.50.1000">
    <property type="entry name" value="HAD superfamily/HAD-like"/>
    <property type="match status" value="1"/>
</dbReference>
<evidence type="ECO:0000313" key="1">
    <source>
        <dbReference type="EMBL" id="KKL28578.1"/>
    </source>
</evidence>
<reference evidence="1" key="1">
    <citation type="journal article" date="2015" name="Nature">
        <title>Complex archaea that bridge the gap between prokaryotes and eukaryotes.</title>
        <authorList>
            <person name="Spang A."/>
            <person name="Saw J.H."/>
            <person name="Jorgensen S.L."/>
            <person name="Zaremba-Niedzwiedzka K."/>
            <person name="Martijn J."/>
            <person name="Lind A.E."/>
            <person name="van Eijk R."/>
            <person name="Schleper C."/>
            <person name="Guy L."/>
            <person name="Ettema T.J."/>
        </authorList>
    </citation>
    <scope>NUCLEOTIDE SEQUENCE</scope>
</reference>
<accession>A0A0F9EXK6</accession>
<dbReference type="AlphaFoldDB" id="A0A0F9EXK6"/>
<gene>
    <name evidence="1" type="ORF">LCGC14_2373720</name>
</gene>
<comment type="caution">
    <text evidence="1">The sequence shown here is derived from an EMBL/GenBank/DDBJ whole genome shotgun (WGS) entry which is preliminary data.</text>
</comment>
<proteinExistence type="predicted"/>
<dbReference type="EMBL" id="LAZR01035045">
    <property type="protein sequence ID" value="KKL28578.1"/>
    <property type="molecule type" value="Genomic_DNA"/>
</dbReference>
<feature type="non-terminal residue" evidence="1">
    <location>
        <position position="1"/>
    </location>
</feature>